<proteinExistence type="predicted"/>
<comment type="caution">
    <text evidence="1">The sequence shown here is derived from an EMBL/GenBank/DDBJ whole genome shotgun (WGS) entry which is preliminary data.</text>
</comment>
<accession>A0ABR6ELJ5</accession>
<name>A0ABR6ELJ5_9ACTN</name>
<dbReference type="Gene3D" id="1.10.101.10">
    <property type="entry name" value="PGBD-like superfamily/PGBD"/>
    <property type="match status" value="1"/>
</dbReference>
<dbReference type="Proteomes" id="UP000766698">
    <property type="component" value="Unassembled WGS sequence"/>
</dbReference>
<protein>
    <submittedName>
        <fullName evidence="1">Peptidoglycan-binding protein</fullName>
    </submittedName>
</protein>
<gene>
    <name evidence="1" type="ORF">GL263_21595</name>
</gene>
<dbReference type="InterPro" id="IPR036365">
    <property type="entry name" value="PGBD-like_sf"/>
</dbReference>
<dbReference type="RefSeq" id="WP_182857403.1">
    <property type="nucleotide sequence ID" value="NZ_WMLF01000412.1"/>
</dbReference>
<dbReference type="InterPro" id="IPR036366">
    <property type="entry name" value="PGBDSf"/>
</dbReference>
<keyword evidence="2" id="KW-1185">Reference proteome</keyword>
<dbReference type="SUPFAM" id="SSF47090">
    <property type="entry name" value="PGBD-like"/>
    <property type="match status" value="1"/>
</dbReference>
<feature type="non-terminal residue" evidence="1">
    <location>
        <position position="1"/>
    </location>
</feature>
<evidence type="ECO:0000313" key="2">
    <source>
        <dbReference type="Proteomes" id="UP000766698"/>
    </source>
</evidence>
<organism evidence="1 2">
    <name type="scientific">Streptomyces durbertensis</name>
    <dbReference type="NCBI Taxonomy" id="2448886"/>
    <lineage>
        <taxon>Bacteria</taxon>
        <taxon>Bacillati</taxon>
        <taxon>Actinomycetota</taxon>
        <taxon>Actinomycetes</taxon>
        <taxon>Kitasatosporales</taxon>
        <taxon>Streptomycetaceae</taxon>
        <taxon>Streptomyces</taxon>
    </lineage>
</organism>
<evidence type="ECO:0000313" key="1">
    <source>
        <dbReference type="EMBL" id="MBB1246128.1"/>
    </source>
</evidence>
<sequence length="114" mass="12247">AATAQITPQAVENLGLTVRQAKGIQRHLWQLGHDPGTIDGQLGTNSWKAMQRSLRSYGYSDAIDGIVGPNTIKALQRMLKQHWGYSGAIDGIAGSGTRAAFARCGTAWANNYGY</sequence>
<reference evidence="2" key="1">
    <citation type="journal article" date="2020" name="Syst. Appl. Microbiol.">
        <title>Streptomyces alkaliterrae sp. nov., isolated from an alkaline soil, and emended descriptions of Streptomyces alkaliphilus, Streptomyces calidiresistens and Streptomyces durbertensis.</title>
        <authorList>
            <person name="Swiecimska M."/>
            <person name="Golinska P."/>
            <person name="Nouioui I."/>
            <person name="Wypij M."/>
            <person name="Rai M."/>
            <person name="Sangal V."/>
            <person name="Goodfellow M."/>
        </authorList>
    </citation>
    <scope>NUCLEOTIDE SEQUENCE [LARGE SCALE GENOMIC DNA]</scope>
    <source>
        <strain evidence="2">DSM 104538</strain>
    </source>
</reference>
<dbReference type="EMBL" id="WMLF01000412">
    <property type="protein sequence ID" value="MBB1246128.1"/>
    <property type="molecule type" value="Genomic_DNA"/>
</dbReference>